<feature type="compositionally biased region" description="Low complexity" evidence="1">
    <location>
        <begin position="1"/>
        <end position="48"/>
    </location>
</feature>
<accession>A0A6J2Y368</accession>
<feature type="compositionally biased region" description="Polar residues" evidence="1">
    <location>
        <begin position="52"/>
        <end position="74"/>
    </location>
</feature>
<reference evidence="3" key="1">
    <citation type="submission" date="2025-08" db="UniProtKB">
        <authorList>
            <consortium name="RefSeq"/>
        </authorList>
    </citation>
    <scope>IDENTIFICATION</scope>
    <source>
        <tissue evidence="3">Gonads</tissue>
    </source>
</reference>
<dbReference type="AlphaFoldDB" id="A0A6J2Y368"/>
<dbReference type="OrthoDB" id="6782835at2759"/>
<feature type="region of interest" description="Disordered" evidence="1">
    <location>
        <begin position="268"/>
        <end position="368"/>
    </location>
</feature>
<proteinExistence type="predicted"/>
<feature type="region of interest" description="Disordered" evidence="1">
    <location>
        <begin position="207"/>
        <end position="254"/>
    </location>
</feature>
<evidence type="ECO:0000313" key="2">
    <source>
        <dbReference type="Proteomes" id="UP000504635"/>
    </source>
</evidence>
<dbReference type="Proteomes" id="UP000504635">
    <property type="component" value="Unplaced"/>
</dbReference>
<feature type="region of interest" description="Disordered" evidence="1">
    <location>
        <begin position="1"/>
        <end position="74"/>
    </location>
</feature>
<keyword evidence="2" id="KW-1185">Reference proteome</keyword>
<gene>
    <name evidence="3" type="primary">LOC115883249</name>
</gene>
<dbReference type="RefSeq" id="XP_030757445.1">
    <property type="nucleotide sequence ID" value="XM_030901585.1"/>
</dbReference>
<evidence type="ECO:0000256" key="1">
    <source>
        <dbReference type="SAM" id="MobiDB-lite"/>
    </source>
</evidence>
<feature type="compositionally biased region" description="Polar residues" evidence="1">
    <location>
        <begin position="288"/>
        <end position="302"/>
    </location>
</feature>
<dbReference type="InParanoid" id="A0A6J2Y368"/>
<feature type="compositionally biased region" description="Low complexity" evidence="1">
    <location>
        <begin position="234"/>
        <end position="254"/>
    </location>
</feature>
<name>A0A6J2Y368_SITOR</name>
<organism evidence="2 3">
    <name type="scientific">Sitophilus oryzae</name>
    <name type="common">Rice weevil</name>
    <name type="synonym">Curculio oryzae</name>
    <dbReference type="NCBI Taxonomy" id="7048"/>
    <lineage>
        <taxon>Eukaryota</taxon>
        <taxon>Metazoa</taxon>
        <taxon>Ecdysozoa</taxon>
        <taxon>Arthropoda</taxon>
        <taxon>Hexapoda</taxon>
        <taxon>Insecta</taxon>
        <taxon>Pterygota</taxon>
        <taxon>Neoptera</taxon>
        <taxon>Endopterygota</taxon>
        <taxon>Coleoptera</taxon>
        <taxon>Polyphaga</taxon>
        <taxon>Cucujiformia</taxon>
        <taxon>Curculionidae</taxon>
        <taxon>Dryophthorinae</taxon>
        <taxon>Sitophilus</taxon>
    </lineage>
</organism>
<dbReference type="GeneID" id="115883249"/>
<sequence>MHQQQQQQQQNQQMQQKNQQLLQQQNRQQQQILCPSSQVPSSGQQQPGANNPALSNIQKQQSSQQTAHSYQGNRSVENVAERLAPTQVQQDIPFNKPDVSTGRGSNYNSASLDVEQRLNLGRNISNLSNIVDRYSNEQRMMAGLQSSAGAYYSDKNLSTQHMFNKTMSSASQIFSQANMAGMTSYSQPMATSAASIYSRQMNELQAHQAQGEIKASSVPAAVPEKKSRKKKSSNKAAAASQDNQLSTTSQASSSTQAAQGFQSYAGLKAPASTGTSSASNLEPGAISLKTSSVVPEARSTSVREPPERWDSDPACTGESNFLDEFRSASPTSTWRPPRLITAPRRRIRRLGSERHRAATPPRRITRRS</sequence>
<evidence type="ECO:0000313" key="3">
    <source>
        <dbReference type="RefSeq" id="XP_030757445.1"/>
    </source>
</evidence>
<protein>
    <submittedName>
        <fullName evidence="3">Transcription factor SPT20 homolog</fullName>
    </submittedName>
</protein>
<dbReference type="KEGG" id="soy:115883249"/>